<keyword evidence="3" id="KW-1185">Reference proteome</keyword>
<feature type="domain" description="SnoaL-like" evidence="1">
    <location>
        <begin position="185"/>
        <end position="302"/>
    </location>
</feature>
<evidence type="ECO:0000259" key="1">
    <source>
        <dbReference type="Pfam" id="PF13577"/>
    </source>
</evidence>
<dbReference type="RefSeq" id="WP_007801723.1">
    <property type="nucleotide sequence ID" value="NZ_DS022277.1"/>
</dbReference>
<reference evidence="2 3" key="1">
    <citation type="journal article" date="2010" name="J. Bacteriol.">
        <title>Genome sequences of Pelagibaca bermudensis HTCC2601T and Maritimibacter alkaliphilus HTCC2654T, the type strains of two marine Roseobacter genera.</title>
        <authorList>
            <person name="Thrash J.C."/>
            <person name="Cho J.C."/>
            <person name="Ferriera S."/>
            <person name="Johnson J."/>
            <person name="Vergin K.L."/>
            <person name="Giovannoni S.J."/>
        </authorList>
    </citation>
    <scope>NUCLEOTIDE SEQUENCE [LARGE SCALE GENOMIC DNA]</scope>
    <source>
        <strain evidence="3">DSM 26914 / JCM 13377 / KCTC 12554 / HTCC2601</strain>
    </source>
</reference>
<organism evidence="2 3">
    <name type="scientific">Salipiger bermudensis (strain DSM 26914 / JCM 13377 / KCTC 12554 / HTCC2601)</name>
    <name type="common">Pelagibaca bermudensis</name>
    <dbReference type="NCBI Taxonomy" id="314265"/>
    <lineage>
        <taxon>Bacteria</taxon>
        <taxon>Pseudomonadati</taxon>
        <taxon>Pseudomonadota</taxon>
        <taxon>Alphaproteobacteria</taxon>
        <taxon>Rhodobacterales</taxon>
        <taxon>Roseobacteraceae</taxon>
        <taxon>Salipiger</taxon>
    </lineage>
</organism>
<proteinExistence type="predicted"/>
<dbReference type="HOGENOM" id="CLU_905788_0_0_5"/>
<gene>
    <name evidence="2" type="ORF">R2601_02278</name>
</gene>
<dbReference type="InterPro" id="IPR037401">
    <property type="entry name" value="SnoaL-like"/>
</dbReference>
<dbReference type="Pfam" id="PF13577">
    <property type="entry name" value="SnoaL_4"/>
    <property type="match status" value="1"/>
</dbReference>
<dbReference type="InterPro" id="IPR032710">
    <property type="entry name" value="NTF2-like_dom_sf"/>
</dbReference>
<evidence type="ECO:0000313" key="2">
    <source>
        <dbReference type="EMBL" id="EAU48362.1"/>
    </source>
</evidence>
<dbReference type="OrthoDB" id="2860904at2"/>
<accession>Q0FX40</accession>
<dbReference type="Proteomes" id="UP000006230">
    <property type="component" value="Unassembled WGS sequence"/>
</dbReference>
<dbReference type="AlphaFoldDB" id="Q0FX40"/>
<dbReference type="EMBL" id="AATQ01000001">
    <property type="protein sequence ID" value="EAU48362.1"/>
    <property type="molecule type" value="Genomic_DNA"/>
</dbReference>
<comment type="caution">
    <text evidence="2">The sequence shown here is derived from an EMBL/GenBank/DDBJ whole genome shotgun (WGS) entry which is preliminary data.</text>
</comment>
<dbReference type="SUPFAM" id="SSF54427">
    <property type="entry name" value="NTF2-like"/>
    <property type="match status" value="2"/>
</dbReference>
<sequence>MTHELQGPEQDRAALLALIDRLAAAWSGDSPGAPSWLDPEARLDSNLHGQLGGAQDIQNALAADGRQGACTIRTSNRYAAAHGDEGVASFYAYGLLQNRSDAQQALLFGATVVLRATRTEGDWQVSHVRISSSWMRGSDRLAVHWLLPPSDAGWQVGDPPPVLVSELHSPWALQPIGTPPSDLFDAISELYSRYSFAIDQGDITLLIGSYTDDVAGGFAPMGQYEGRHAVIGQLRSFRRHWPWMQHFAELVRVEADPDGRHANAIVGRIVPEQPMTPEGKPLYGAHYQLRARREEDGQWRFCWTDYRPGWFDTDSIPEFDIGHSTA</sequence>
<protein>
    <recommendedName>
        <fullName evidence="1">SnoaL-like domain-containing protein</fullName>
    </recommendedName>
</protein>
<dbReference type="Gene3D" id="3.10.450.50">
    <property type="match status" value="2"/>
</dbReference>
<name>Q0FX40_SALBH</name>
<dbReference type="STRING" id="314265.R2601_02278"/>
<dbReference type="eggNOG" id="ENOG502ZCH1">
    <property type="taxonomic scope" value="Bacteria"/>
</dbReference>
<evidence type="ECO:0000313" key="3">
    <source>
        <dbReference type="Proteomes" id="UP000006230"/>
    </source>
</evidence>